<name>A0A5Q4ZHC0_9BURK</name>
<gene>
    <name evidence="1" type="ORF">PDMSB3_4273</name>
</gene>
<dbReference type="EMBL" id="LR699553">
    <property type="protein sequence ID" value="VVD30717.1"/>
    <property type="molecule type" value="Genomic_DNA"/>
</dbReference>
<dbReference type="KEGG" id="pdio:PDMSB3_4273"/>
<protein>
    <submittedName>
        <fullName evidence="1">Uncharacterized protein</fullName>
    </submittedName>
</protein>
<evidence type="ECO:0000313" key="2">
    <source>
        <dbReference type="Proteomes" id="UP000325811"/>
    </source>
</evidence>
<dbReference type="AlphaFoldDB" id="A0A5Q4ZHC0"/>
<organism evidence="1 2">
    <name type="scientific">Paraburkholderia dioscoreae</name>
    <dbReference type="NCBI Taxonomy" id="2604047"/>
    <lineage>
        <taxon>Bacteria</taxon>
        <taxon>Pseudomonadati</taxon>
        <taxon>Pseudomonadota</taxon>
        <taxon>Betaproteobacteria</taxon>
        <taxon>Burkholderiales</taxon>
        <taxon>Burkholderiaceae</taxon>
        <taxon>Paraburkholderia</taxon>
    </lineage>
</organism>
<sequence length="20" mass="2489">MQISRRVEFPGRYFSNRFPT</sequence>
<reference evidence="1 2" key="1">
    <citation type="submission" date="2019-08" db="EMBL/GenBank/DDBJ databases">
        <authorList>
            <person name="Herpell B J."/>
        </authorList>
    </citation>
    <scope>NUCLEOTIDE SEQUENCE [LARGE SCALE GENOMIC DNA]</scope>
    <source>
        <strain evidence="2">Msb3</strain>
    </source>
</reference>
<proteinExistence type="predicted"/>
<accession>A0A5Q4ZHC0</accession>
<dbReference type="Proteomes" id="UP000325811">
    <property type="component" value="Chromosome I"/>
</dbReference>
<keyword evidence="2" id="KW-1185">Reference proteome</keyword>
<evidence type="ECO:0000313" key="1">
    <source>
        <dbReference type="EMBL" id="VVD30717.1"/>
    </source>
</evidence>